<evidence type="ECO:0000259" key="4">
    <source>
        <dbReference type="Pfam" id="PF10342"/>
    </source>
</evidence>
<feature type="region of interest" description="Disordered" evidence="2">
    <location>
        <begin position="149"/>
        <end position="169"/>
    </location>
</feature>
<dbReference type="Pfam" id="PF10342">
    <property type="entry name" value="Kre9_KNH"/>
    <property type="match status" value="1"/>
</dbReference>
<sequence length="271" mass="29422">MASWTIPGGVVAKHMRRDSGFEVTAPQAGETIVLPEISIYTQLIPIRWTVPEELKDRPVMVSLVQGSNPDNLTTIETVSAGLKNNGTFDWNADVSYDATSGCNYSIYVKVWIDFAYSGYFTLINPDDSGIDTDAQCPIDNGLQKPANGSYMSSSDEVMQQNSGDHGTGDSGGVTTTTLAIAVAIPIAVLLLLFAIILCLGVRRDWFVRKADRDALSKYREAYGNDFTQRTKIGVEIGTKERSSMGELSGDHGAHQLNSTEVYQLPGDEAGR</sequence>
<reference evidence="5" key="1">
    <citation type="submission" date="2023-04" db="EMBL/GenBank/DDBJ databases">
        <title>Black Yeasts Isolated from many extreme environments.</title>
        <authorList>
            <person name="Coleine C."/>
            <person name="Stajich J.E."/>
            <person name="Selbmann L."/>
        </authorList>
    </citation>
    <scope>NUCLEOTIDE SEQUENCE</scope>
    <source>
        <strain evidence="5">CCFEE 5312</strain>
    </source>
</reference>
<keyword evidence="3" id="KW-1133">Transmembrane helix</keyword>
<feature type="domain" description="Yeast cell wall synthesis Kre9/Knh1-like N-terminal" evidence="4">
    <location>
        <begin position="42"/>
        <end position="122"/>
    </location>
</feature>
<dbReference type="InterPro" id="IPR018466">
    <property type="entry name" value="Kre9/Knh1-like_N"/>
</dbReference>
<evidence type="ECO:0000313" key="6">
    <source>
        <dbReference type="Proteomes" id="UP001271007"/>
    </source>
</evidence>
<proteinExistence type="predicted"/>
<keyword evidence="3" id="KW-0472">Membrane</keyword>
<keyword evidence="3" id="KW-0812">Transmembrane</keyword>
<accession>A0AAJ0LX75</accession>
<feature type="compositionally biased region" description="Polar residues" evidence="2">
    <location>
        <begin position="149"/>
        <end position="161"/>
    </location>
</feature>
<feature type="compositionally biased region" description="Basic and acidic residues" evidence="2">
    <location>
        <begin position="243"/>
        <end position="253"/>
    </location>
</feature>
<keyword evidence="6" id="KW-1185">Reference proteome</keyword>
<organism evidence="5 6">
    <name type="scientific">Extremus antarcticus</name>
    <dbReference type="NCBI Taxonomy" id="702011"/>
    <lineage>
        <taxon>Eukaryota</taxon>
        <taxon>Fungi</taxon>
        <taxon>Dikarya</taxon>
        <taxon>Ascomycota</taxon>
        <taxon>Pezizomycotina</taxon>
        <taxon>Dothideomycetes</taxon>
        <taxon>Dothideomycetidae</taxon>
        <taxon>Mycosphaerellales</taxon>
        <taxon>Extremaceae</taxon>
        <taxon>Extremus</taxon>
    </lineage>
</organism>
<dbReference type="Proteomes" id="UP001271007">
    <property type="component" value="Unassembled WGS sequence"/>
</dbReference>
<protein>
    <recommendedName>
        <fullName evidence="4">Yeast cell wall synthesis Kre9/Knh1-like N-terminal domain-containing protein</fullName>
    </recommendedName>
</protein>
<name>A0AAJ0LX75_9PEZI</name>
<comment type="caution">
    <text evidence="5">The sequence shown here is derived from an EMBL/GenBank/DDBJ whole genome shotgun (WGS) entry which is preliminary data.</text>
</comment>
<evidence type="ECO:0000313" key="5">
    <source>
        <dbReference type="EMBL" id="KAK3058514.1"/>
    </source>
</evidence>
<feature type="transmembrane region" description="Helical" evidence="3">
    <location>
        <begin position="178"/>
        <end position="199"/>
    </location>
</feature>
<keyword evidence="1" id="KW-0732">Signal</keyword>
<dbReference type="EMBL" id="JAWDJX010000001">
    <property type="protein sequence ID" value="KAK3058514.1"/>
    <property type="molecule type" value="Genomic_DNA"/>
</dbReference>
<gene>
    <name evidence="5" type="ORF">LTR09_000078</name>
</gene>
<feature type="region of interest" description="Disordered" evidence="2">
    <location>
        <begin position="243"/>
        <end position="271"/>
    </location>
</feature>
<evidence type="ECO:0000256" key="3">
    <source>
        <dbReference type="SAM" id="Phobius"/>
    </source>
</evidence>
<evidence type="ECO:0000256" key="2">
    <source>
        <dbReference type="SAM" id="MobiDB-lite"/>
    </source>
</evidence>
<evidence type="ECO:0000256" key="1">
    <source>
        <dbReference type="ARBA" id="ARBA00022729"/>
    </source>
</evidence>
<dbReference type="AlphaFoldDB" id="A0AAJ0LX75"/>